<dbReference type="Pfam" id="PF00646">
    <property type="entry name" value="F-box"/>
    <property type="match status" value="1"/>
</dbReference>
<gene>
    <name evidence="2" type="ORF">MSAN_00670000</name>
</gene>
<dbReference type="InterPro" id="IPR032675">
    <property type="entry name" value="LRR_dom_sf"/>
</dbReference>
<protein>
    <recommendedName>
        <fullName evidence="1">F-box domain-containing protein</fullName>
    </recommendedName>
</protein>
<dbReference type="CDD" id="cd09917">
    <property type="entry name" value="F-box_SF"/>
    <property type="match status" value="1"/>
</dbReference>
<feature type="domain" description="F-box" evidence="1">
    <location>
        <begin position="10"/>
        <end position="45"/>
    </location>
</feature>
<dbReference type="EMBL" id="JACAZH010000004">
    <property type="protein sequence ID" value="KAF7370385.1"/>
    <property type="molecule type" value="Genomic_DNA"/>
</dbReference>
<organism evidence="2 3">
    <name type="scientific">Mycena sanguinolenta</name>
    <dbReference type="NCBI Taxonomy" id="230812"/>
    <lineage>
        <taxon>Eukaryota</taxon>
        <taxon>Fungi</taxon>
        <taxon>Dikarya</taxon>
        <taxon>Basidiomycota</taxon>
        <taxon>Agaricomycotina</taxon>
        <taxon>Agaricomycetes</taxon>
        <taxon>Agaricomycetidae</taxon>
        <taxon>Agaricales</taxon>
        <taxon>Marasmiineae</taxon>
        <taxon>Mycenaceae</taxon>
        <taxon>Mycena</taxon>
    </lineage>
</organism>
<reference evidence="2" key="1">
    <citation type="submission" date="2020-05" db="EMBL/GenBank/DDBJ databases">
        <title>Mycena genomes resolve the evolution of fungal bioluminescence.</title>
        <authorList>
            <person name="Tsai I.J."/>
        </authorList>
    </citation>
    <scope>NUCLEOTIDE SEQUENCE</scope>
    <source>
        <strain evidence="2">160909Yilan</strain>
    </source>
</reference>
<evidence type="ECO:0000313" key="2">
    <source>
        <dbReference type="EMBL" id="KAF7370385.1"/>
    </source>
</evidence>
<keyword evidence="3" id="KW-1185">Reference proteome</keyword>
<dbReference type="Proteomes" id="UP000623467">
    <property type="component" value="Unassembled WGS sequence"/>
</dbReference>
<dbReference type="SUPFAM" id="SSF52047">
    <property type="entry name" value="RNI-like"/>
    <property type="match status" value="1"/>
</dbReference>
<accession>A0A8H6Z6Z9</accession>
<name>A0A8H6Z6Z9_9AGAR</name>
<dbReference type="Gene3D" id="3.80.10.10">
    <property type="entry name" value="Ribonuclease Inhibitor"/>
    <property type="match status" value="1"/>
</dbReference>
<dbReference type="OrthoDB" id="2635672at2759"/>
<proteinExistence type="predicted"/>
<dbReference type="AlphaFoldDB" id="A0A8H6Z6Z9"/>
<evidence type="ECO:0000313" key="3">
    <source>
        <dbReference type="Proteomes" id="UP000623467"/>
    </source>
</evidence>
<dbReference type="InterPro" id="IPR001810">
    <property type="entry name" value="F-box_dom"/>
</dbReference>
<comment type="caution">
    <text evidence="2">The sequence shown here is derived from an EMBL/GenBank/DDBJ whole genome shotgun (WGS) entry which is preliminary data.</text>
</comment>
<evidence type="ECO:0000259" key="1">
    <source>
        <dbReference type="Pfam" id="PF00646"/>
    </source>
</evidence>
<sequence>MDVVEPAAGLLRLPNEVLLEALQLLDPADPGIFALSTSCRRLHFLALPIHLAAYGITDTQALGFNDIYLLPSQLDVLRALQTALFIPAVKHVSCCFSLNSARPNYTSLNLSAFLGHIRRLAGFLSILEWVDEVTLNFKDVNFWVMGERLDDLEAWDSALSMLLNVILQKHCKTLKVESGMFMVHQSQLQGKPKQPKPSLAVHPWSVVHDVGRRIGSAFVGKAESQQVSPPALRTFNIHSRLLLLHPCYKWTLTALNSSPNLTSLSIIRVEIPENNWDDILSSIHVPPLKYFSLDLRYTIKTATLDHFLVRHPRLTTLNLGRDLVLLKAGEVDAASKDCLHHLRNLSAAPPYVRFLVADKRAAPAVRNIRLQIKVTSRVTFDAATINQELVPCRRSLERIHLTLVIMASSAPPREDMPDALRGARALEMVSMCPSDAFEALVLRLLPSFPALESVTFSRCMTWGPDPLSLVRRLKEVCPAIQAVTLDGTKYDATSACLME</sequence>